<evidence type="ECO:0000313" key="1">
    <source>
        <dbReference type="EMBL" id="SCM70807.1"/>
    </source>
</evidence>
<proteinExistence type="predicted"/>
<dbReference type="EMBL" id="FMJC01000001">
    <property type="protein sequence ID" value="SCM70807.1"/>
    <property type="molecule type" value="Genomic_DNA"/>
</dbReference>
<reference evidence="1" key="1">
    <citation type="submission" date="2016-08" db="EMBL/GenBank/DDBJ databases">
        <authorList>
            <person name="Seilhamer J.J."/>
        </authorList>
    </citation>
    <scope>NUCLEOTIDE SEQUENCE</scope>
    <source>
        <strain evidence="1">86-1</strain>
    </source>
</reference>
<sequence>MRPEKVFIRFMENTRVHFELRVNEKGEITDRQDVAGKLFFDFWHASRGIKVERTLTDKRTDLQVVEVS</sequence>
<accession>A0A212KZY9</accession>
<protein>
    <submittedName>
        <fullName evidence="1">Uncharacterized protein</fullName>
    </submittedName>
</protein>
<organism evidence="1">
    <name type="scientific">uncultured Desulfovibrio sp</name>
    <dbReference type="NCBI Taxonomy" id="167968"/>
    <lineage>
        <taxon>Bacteria</taxon>
        <taxon>Pseudomonadati</taxon>
        <taxon>Thermodesulfobacteriota</taxon>
        <taxon>Desulfovibrionia</taxon>
        <taxon>Desulfovibrionales</taxon>
        <taxon>Desulfovibrionaceae</taxon>
        <taxon>Desulfovibrio</taxon>
        <taxon>environmental samples</taxon>
    </lineage>
</organism>
<gene>
    <name evidence="1" type="ORF">KL86DES1_10645</name>
</gene>
<dbReference type="AlphaFoldDB" id="A0A212KZY9"/>
<name>A0A212KZY9_9BACT</name>